<dbReference type="PROSITE" id="PS50893">
    <property type="entry name" value="ABC_TRANSPORTER_2"/>
    <property type="match status" value="1"/>
</dbReference>
<keyword evidence="13" id="KW-1185">Reference proteome</keyword>
<keyword evidence="8 9" id="KW-0472">Membrane</keyword>
<sequence>MKLAFLWQRAKQFRGELILISSLSIASSLVTLAIPWLAGQLLGGVVGGFQQDLKVTLGLLVSALVSMTVLNITSSIVSSAASLRILVQLREEVYNHVNLMPMAFHDRRKSGDVLALMTSEVGGLSGFLATTLTNVPSMMLTAAGAVVLLFLIDPTVAILVPILVPLFFIVMKLVGRNLRVIAQQARKAEVSVFATAESDLGMVSAIKAFATERYHRGAYSKAVKTSQKISFRQARIRAFIGPIVALIAALAAIAVLIIGSDALATGDRTPGELFAFLLYAALLTRPVGGLADIYGSYQVARGTLSRLEAVLELEPEPGHNSGSKLDRAAGGIIFENVQFSYPARPQVLNGLNLSIKPGEIVALMGDNGVGKSTLVKLLLRYYRADGGRIMLDGTDITEIQIQDLRRQFGYVPQRPMLFNGTIARNIAFGQPSISGDQATDAMSRAVKLSQAENFIADLPKGLETEIGDHGVRLSGGQGQRIALARALYRDPPIYILDEATSMYDLDSEAAFVEDCIDALRDRTVILITHRPASLALADRVLEVSYNEVTDVTGKF</sequence>
<gene>
    <name evidence="12" type="ORF">KCG46_01715</name>
</gene>
<feature type="transmembrane region" description="Helical" evidence="9">
    <location>
        <begin position="238"/>
        <end position="258"/>
    </location>
</feature>
<dbReference type="Proteomes" id="UP001138681">
    <property type="component" value="Unassembled WGS sequence"/>
</dbReference>
<dbReference type="InterPro" id="IPR003439">
    <property type="entry name" value="ABC_transporter-like_ATP-bd"/>
</dbReference>
<feature type="domain" description="ABC transporter" evidence="10">
    <location>
        <begin position="332"/>
        <end position="555"/>
    </location>
</feature>
<evidence type="ECO:0000256" key="8">
    <source>
        <dbReference type="ARBA" id="ARBA00023136"/>
    </source>
</evidence>
<dbReference type="RefSeq" id="WP_218403624.1">
    <property type="nucleotide sequence ID" value="NZ_JAGSPC010000001.1"/>
</dbReference>
<dbReference type="GO" id="GO:0016887">
    <property type="term" value="F:ATP hydrolysis activity"/>
    <property type="evidence" value="ECO:0007669"/>
    <property type="project" value="InterPro"/>
</dbReference>
<keyword evidence="5" id="KW-0547">Nucleotide-binding</keyword>
<dbReference type="PANTHER" id="PTHR43394:SF1">
    <property type="entry name" value="ATP-BINDING CASSETTE SUB-FAMILY B MEMBER 10, MITOCHONDRIAL"/>
    <property type="match status" value="1"/>
</dbReference>
<keyword evidence="3" id="KW-1003">Cell membrane</keyword>
<dbReference type="PANTHER" id="PTHR43394">
    <property type="entry name" value="ATP-DEPENDENT PERMEASE MDL1, MITOCHONDRIAL"/>
    <property type="match status" value="1"/>
</dbReference>
<feature type="transmembrane region" description="Helical" evidence="9">
    <location>
        <begin position="17"/>
        <end position="37"/>
    </location>
</feature>
<dbReference type="InterPro" id="IPR011527">
    <property type="entry name" value="ABC1_TM_dom"/>
</dbReference>
<reference evidence="12" key="1">
    <citation type="submission" date="2021-04" db="EMBL/GenBank/DDBJ databases">
        <authorList>
            <person name="Pira H."/>
            <person name="Risdian C."/>
            <person name="Wink J."/>
        </authorList>
    </citation>
    <scope>NUCLEOTIDE SEQUENCE</scope>
    <source>
        <strain evidence="12">WH158</strain>
    </source>
</reference>
<evidence type="ECO:0000256" key="3">
    <source>
        <dbReference type="ARBA" id="ARBA00022475"/>
    </source>
</evidence>
<proteinExistence type="predicted"/>
<accession>A0A9X1F2T0</accession>
<evidence type="ECO:0000256" key="5">
    <source>
        <dbReference type="ARBA" id="ARBA00022741"/>
    </source>
</evidence>
<feature type="transmembrane region" description="Helical" evidence="9">
    <location>
        <begin position="113"/>
        <end position="132"/>
    </location>
</feature>
<evidence type="ECO:0000256" key="2">
    <source>
        <dbReference type="ARBA" id="ARBA00022448"/>
    </source>
</evidence>
<keyword evidence="4 9" id="KW-0812">Transmembrane</keyword>
<evidence type="ECO:0000259" key="10">
    <source>
        <dbReference type="PROSITE" id="PS50893"/>
    </source>
</evidence>
<keyword evidence="6 12" id="KW-0067">ATP-binding</keyword>
<evidence type="ECO:0000256" key="9">
    <source>
        <dbReference type="SAM" id="Phobius"/>
    </source>
</evidence>
<dbReference type="Pfam" id="PF00664">
    <property type="entry name" value="ABC_membrane"/>
    <property type="match status" value="1"/>
</dbReference>
<dbReference type="GO" id="GO:0015421">
    <property type="term" value="F:ABC-type oligopeptide transporter activity"/>
    <property type="evidence" value="ECO:0007669"/>
    <property type="project" value="TreeGrafter"/>
</dbReference>
<evidence type="ECO:0000256" key="6">
    <source>
        <dbReference type="ARBA" id="ARBA00022840"/>
    </source>
</evidence>
<feature type="domain" description="ABC transmembrane type-1" evidence="11">
    <location>
        <begin position="18"/>
        <end position="298"/>
    </location>
</feature>
<dbReference type="SMART" id="SM00382">
    <property type="entry name" value="AAA"/>
    <property type="match status" value="1"/>
</dbReference>
<evidence type="ECO:0000256" key="4">
    <source>
        <dbReference type="ARBA" id="ARBA00022692"/>
    </source>
</evidence>
<dbReference type="AlphaFoldDB" id="A0A9X1F2T0"/>
<dbReference type="PROSITE" id="PS50929">
    <property type="entry name" value="ABC_TM1F"/>
    <property type="match status" value="1"/>
</dbReference>
<dbReference type="InterPro" id="IPR039421">
    <property type="entry name" value="Type_1_exporter"/>
</dbReference>
<protein>
    <submittedName>
        <fullName evidence="12">ABC transporter ATP-binding protein</fullName>
    </submittedName>
</protein>
<dbReference type="GO" id="GO:0005886">
    <property type="term" value="C:plasma membrane"/>
    <property type="evidence" value="ECO:0007669"/>
    <property type="project" value="UniProtKB-SubCell"/>
</dbReference>
<evidence type="ECO:0000313" key="12">
    <source>
        <dbReference type="EMBL" id="MBV7258288.1"/>
    </source>
</evidence>
<dbReference type="FunFam" id="3.40.50.300:FF:000299">
    <property type="entry name" value="ABC transporter ATP-binding protein/permease"/>
    <property type="match status" value="1"/>
</dbReference>
<feature type="transmembrane region" description="Helical" evidence="9">
    <location>
        <begin position="273"/>
        <end position="297"/>
    </location>
</feature>
<dbReference type="InterPro" id="IPR003593">
    <property type="entry name" value="AAA+_ATPase"/>
</dbReference>
<name>A0A9X1F2T0_9SPHN</name>
<comment type="caution">
    <text evidence="12">The sequence shown here is derived from an EMBL/GenBank/DDBJ whole genome shotgun (WGS) entry which is preliminary data.</text>
</comment>
<evidence type="ECO:0000256" key="1">
    <source>
        <dbReference type="ARBA" id="ARBA00004651"/>
    </source>
</evidence>
<dbReference type="GO" id="GO:0005524">
    <property type="term" value="F:ATP binding"/>
    <property type="evidence" value="ECO:0007669"/>
    <property type="project" value="UniProtKB-KW"/>
</dbReference>
<evidence type="ECO:0000259" key="11">
    <source>
        <dbReference type="PROSITE" id="PS50929"/>
    </source>
</evidence>
<dbReference type="Pfam" id="PF00005">
    <property type="entry name" value="ABC_tran"/>
    <property type="match status" value="1"/>
</dbReference>
<evidence type="ECO:0000256" key="7">
    <source>
        <dbReference type="ARBA" id="ARBA00022989"/>
    </source>
</evidence>
<feature type="transmembrane region" description="Helical" evidence="9">
    <location>
        <begin position="57"/>
        <end position="81"/>
    </location>
</feature>
<keyword evidence="7 9" id="KW-1133">Transmembrane helix</keyword>
<dbReference type="EMBL" id="JAGSPC010000001">
    <property type="protein sequence ID" value="MBV7258288.1"/>
    <property type="molecule type" value="Genomic_DNA"/>
</dbReference>
<evidence type="ECO:0000313" key="13">
    <source>
        <dbReference type="Proteomes" id="UP001138681"/>
    </source>
</evidence>
<keyword evidence="2" id="KW-0813">Transport</keyword>
<organism evidence="12 13">
    <name type="scientific">Erythrobacter crassostreae</name>
    <dbReference type="NCBI Taxonomy" id="2828328"/>
    <lineage>
        <taxon>Bacteria</taxon>
        <taxon>Pseudomonadati</taxon>
        <taxon>Pseudomonadota</taxon>
        <taxon>Alphaproteobacteria</taxon>
        <taxon>Sphingomonadales</taxon>
        <taxon>Erythrobacteraceae</taxon>
        <taxon>Erythrobacter/Porphyrobacter group</taxon>
        <taxon>Erythrobacter</taxon>
    </lineage>
</organism>
<feature type="transmembrane region" description="Helical" evidence="9">
    <location>
        <begin position="138"/>
        <end position="171"/>
    </location>
</feature>
<comment type="subcellular location">
    <subcellularLocation>
        <location evidence="1">Cell membrane</location>
        <topology evidence="1">Multi-pass membrane protein</topology>
    </subcellularLocation>
</comment>